<dbReference type="PANTHER" id="PTHR48148:SF3">
    <property type="entry name" value="KERATINOCYTE PROLINE-RICH PROTEIN"/>
    <property type="match status" value="1"/>
</dbReference>
<feature type="compositionally biased region" description="Pro residues" evidence="1">
    <location>
        <begin position="745"/>
        <end position="769"/>
    </location>
</feature>
<feature type="compositionally biased region" description="Low complexity" evidence="1">
    <location>
        <begin position="152"/>
        <end position="164"/>
    </location>
</feature>
<feature type="region of interest" description="Disordered" evidence="1">
    <location>
        <begin position="436"/>
        <end position="487"/>
    </location>
</feature>
<comment type="caution">
    <text evidence="2">The sequence shown here is derived from an EMBL/GenBank/DDBJ whole genome shotgun (WGS) entry which is preliminary data.</text>
</comment>
<feature type="compositionally biased region" description="Basic and acidic residues" evidence="1">
    <location>
        <begin position="48"/>
        <end position="67"/>
    </location>
</feature>
<reference evidence="2 3" key="1">
    <citation type="journal article" date="2015" name="Genome Biol. Evol.">
        <title>Comparative Genomics of a Bacterivorous Green Alga Reveals Evolutionary Causalities and Consequences of Phago-Mixotrophic Mode of Nutrition.</title>
        <authorList>
            <person name="Burns J.A."/>
            <person name="Paasch A."/>
            <person name="Narechania A."/>
            <person name="Kim E."/>
        </authorList>
    </citation>
    <scope>NUCLEOTIDE SEQUENCE [LARGE SCALE GENOMIC DNA]</scope>
    <source>
        <strain evidence="2 3">PLY_AMNH</strain>
    </source>
</reference>
<proteinExistence type="predicted"/>
<feature type="region of interest" description="Disordered" evidence="1">
    <location>
        <begin position="745"/>
        <end position="815"/>
    </location>
</feature>
<dbReference type="PANTHER" id="PTHR48148">
    <property type="entry name" value="KERATINOCYTE PROLINE-RICH PROTEIN"/>
    <property type="match status" value="1"/>
</dbReference>
<feature type="compositionally biased region" description="Pro residues" evidence="1">
    <location>
        <begin position="114"/>
        <end position="133"/>
    </location>
</feature>
<accession>A0AAE0KWH5</accession>
<feature type="compositionally biased region" description="Basic and acidic residues" evidence="1">
    <location>
        <begin position="200"/>
        <end position="209"/>
    </location>
</feature>
<protein>
    <submittedName>
        <fullName evidence="2">Uncharacterized protein</fullName>
    </submittedName>
</protein>
<feature type="compositionally biased region" description="Low complexity" evidence="1">
    <location>
        <begin position="683"/>
        <end position="694"/>
    </location>
</feature>
<feature type="compositionally biased region" description="Pro residues" evidence="1">
    <location>
        <begin position="790"/>
        <end position="815"/>
    </location>
</feature>
<feature type="compositionally biased region" description="Acidic residues" evidence="1">
    <location>
        <begin position="351"/>
        <end position="375"/>
    </location>
</feature>
<feature type="compositionally biased region" description="Low complexity" evidence="1">
    <location>
        <begin position="134"/>
        <end position="145"/>
    </location>
</feature>
<feature type="compositionally biased region" description="Low complexity" evidence="1">
    <location>
        <begin position="449"/>
        <end position="483"/>
    </location>
</feature>
<feature type="region of interest" description="Disordered" evidence="1">
    <location>
        <begin position="665"/>
        <end position="710"/>
    </location>
</feature>
<name>A0AAE0KWH5_9CHLO</name>
<feature type="compositionally biased region" description="Basic and acidic residues" evidence="1">
    <location>
        <begin position="1"/>
        <end position="11"/>
    </location>
</feature>
<feature type="region of interest" description="Disordered" evidence="1">
    <location>
        <begin position="339"/>
        <end position="377"/>
    </location>
</feature>
<evidence type="ECO:0000313" key="2">
    <source>
        <dbReference type="EMBL" id="KAK3263297.1"/>
    </source>
</evidence>
<dbReference type="AlphaFoldDB" id="A0AAE0KWH5"/>
<evidence type="ECO:0000256" key="1">
    <source>
        <dbReference type="SAM" id="MobiDB-lite"/>
    </source>
</evidence>
<organism evidence="2 3">
    <name type="scientific">Cymbomonas tetramitiformis</name>
    <dbReference type="NCBI Taxonomy" id="36881"/>
    <lineage>
        <taxon>Eukaryota</taxon>
        <taxon>Viridiplantae</taxon>
        <taxon>Chlorophyta</taxon>
        <taxon>Pyramimonadophyceae</taxon>
        <taxon>Pyramimonadales</taxon>
        <taxon>Pyramimonadaceae</taxon>
        <taxon>Cymbomonas</taxon>
    </lineage>
</organism>
<feature type="compositionally biased region" description="Acidic residues" evidence="1">
    <location>
        <begin position="672"/>
        <end position="682"/>
    </location>
</feature>
<feature type="region of interest" description="Disordered" evidence="1">
    <location>
        <begin position="37"/>
        <end position="238"/>
    </location>
</feature>
<feature type="region of interest" description="Disordered" evidence="1">
    <location>
        <begin position="1"/>
        <end position="21"/>
    </location>
</feature>
<evidence type="ECO:0000313" key="3">
    <source>
        <dbReference type="Proteomes" id="UP001190700"/>
    </source>
</evidence>
<feature type="compositionally biased region" description="Acidic residues" evidence="1">
    <location>
        <begin position="438"/>
        <end position="448"/>
    </location>
</feature>
<dbReference type="Proteomes" id="UP001190700">
    <property type="component" value="Unassembled WGS sequence"/>
</dbReference>
<gene>
    <name evidence="2" type="ORF">CYMTET_27890</name>
</gene>
<sequence>MRQDLAADRLARNNALGEQRRMQKQIAEDHLHLLKRVPSGAAAGGQPRAEDLSPARLRELAMQDLSHRRPAQKSAEPAGLPGSSETEVHRLQDMTPEELRRLAAQDAIRMDANLPPPSPKSPPLLIIPPPKPSSPKMVTPPKAATPEPPKAATPEPELTAAPALETEEPPAQSLMDRDTVQDEVQGEVQHEVQATVQAKVQDEVQEKVQNEVQNEVQDEVQDRKEEEGGDEDEEEEEDVSFDMVFEMDIALFDDPDYKQKFEDEYIANMAASAGIDLSAVKLTGIRAGSVIVGTQMAVKGKGAADALAGKLESDSASMLAGSAMLSKIPVAAANMVRVQKPKPPASLDSAREEEEESEEEAESEATSGSDDDDTDSLAGKTREELLEELKELCREQLEGDLTMSGDAMEEAVEDKFRGMNTEPMSHNELRALIRENRVEEEESEDEESVTPSSTRPSTDPSSSEKSSSAPSTASVSSASSASSCFEQPRPVIDSGGLGKKSLSERLRLMSKNATLYAKKRIVQETKLNTAKRTKKSALASQKAFHRALLAPGGIAMFRKACFLFVNGLLIFYWFFLPDMLSDVYLMADGSGVWWDPAMYTVPSDVEAIDVLVRGCHVEIHTVEGDAWQVYIHRKGLAGLPYAGDWATDKGLVTIEYGNGKGYTDPRFQDAGAAEEAEEEGDYGAESASAPAAGPLEEEGSAPAPGPSPFSDPTSRNVWMIFCRAHLPNICLSALRLPPALQRLPPPLPPEPILAPAPEPSSPPSPPPEAEPPEEASAPGPAADYDEMAPVPAPEPSEAPAPLGEPAPDIAPPFPSTPLGTLTAAVTSTVTFSELSYSDLANDPTAAADFEAGFVAQMAASAGVEEGDVAVTGVAPGSTQVASEVLFTGASAVQQAGAFADVLEEDVQGVFTDPAFAAYGKHHEASQAEGFYGLRFYGLEGLGVVVGGLGSSASQRSLLQDDVLPEAAPSLEAWLANQTAADSNSTNSTNSTGSEPGYADIGNALIDAYVETCFGYDNWQYLGFAWNASGTPAAKL</sequence>
<keyword evidence="3" id="KW-1185">Reference proteome</keyword>
<dbReference type="EMBL" id="LGRX02015573">
    <property type="protein sequence ID" value="KAK3263297.1"/>
    <property type="molecule type" value="Genomic_DNA"/>
</dbReference>
<feature type="compositionally biased region" description="Acidic residues" evidence="1">
    <location>
        <begin position="227"/>
        <end position="238"/>
    </location>
</feature>
<feature type="compositionally biased region" description="Basic and acidic residues" evidence="1">
    <location>
        <begin position="86"/>
        <end position="103"/>
    </location>
</feature>